<evidence type="ECO:0000256" key="1">
    <source>
        <dbReference type="ARBA" id="ARBA00005724"/>
    </source>
</evidence>
<feature type="domain" description="RNA polymerase II assembly factor Rtp1 C-terminal" evidence="4">
    <location>
        <begin position="867"/>
        <end position="978"/>
    </location>
</feature>
<feature type="compositionally biased region" description="Polar residues" evidence="2">
    <location>
        <begin position="851"/>
        <end position="862"/>
    </location>
</feature>
<evidence type="ECO:0000259" key="4">
    <source>
        <dbReference type="Pfam" id="PF10363"/>
    </source>
</evidence>
<evidence type="ECO:0000259" key="5">
    <source>
        <dbReference type="Pfam" id="PF23565"/>
    </source>
</evidence>
<dbReference type="FunFam" id="1.25.10.10:FF:000429">
    <property type="entry name" value="Transport and golgi organization 6 homolog"/>
    <property type="match status" value="1"/>
</dbReference>
<dbReference type="InterPro" id="IPR019451">
    <property type="entry name" value="Rtp1_C1"/>
</dbReference>
<dbReference type="RefSeq" id="XP_019509308.1">
    <property type="nucleotide sequence ID" value="XM_019653763.1"/>
</dbReference>
<sequence length="1122" mass="124158">MENGMKATTPVITCGFIQRFSTSPCSSCHTQHGGTLGPPRSLSWSQVTRSTPVMAAPQQAAGSGALETCGLERILEALKLLLSPGGSGSSSLQITKHDVLLATLKSNLSALEDKFLKDPHWKKLKLLRDEIANKAEWPQNSVDVTWSFTSQTLLLLLCLKETMVRLAADFSPGQPNPRTPEAAPVLSPDTLSIAQQKTVQSVLQFVVTLGVCPYLMPGVGVPLRYRTEFGAVVQDVVCLDAVPNATQRLYTSCRVLLNVAQHASLGSLIFCGHFGDIAAGLCQLGFCPTKRKPLKPEEEVLTEEERALSREALRDILDQVYQPLAVRELLILQGGPPQVFRPAGASGAAGGSDAEATAADWKKCDLIAKILASCPQQSLSPEGYYRDICPQILDLFHFQDKLTVRQFQRVATTTFITVARERPQLAAKYLLQPMLAPLHRCLNTAEIPESDMVPGTILVTEEELSRCIEDVFKIHTGLFFYPSALPYTFMLEKPQVDMEVQLFFKAPSHLLSERLFHTKELKRSLCQEILLWILEKLERKKAIASLKGFAGLDKSVPSLHSLCQFRAATQGGIMITIKEAICDEDEDEDEALYQKVSLEQCQVEHLGDLLSHCQECGLAGDFFIFCLKELTHVAVENEAELKTQPYSSNSLLELEQHQTLLVEDQERKLLVLQLMAVLCERMSEQIFTNITQVVDFVAATLQRACASLVHQAESTVESQTLSMSMGLVAVMLGGAVQLKSSDFAVLKQLLPLLEKISSTHPDPVIQELAVDLRITVSTHGAFSTEAVSMAAQSTLNKKDPEGKIEKQQQTSLERDTDVSQSRLGQQQSHEKSSQTGLKSDAPFIPQGISKPGTTTNQKRGSVTTEQLQEVLLSAYDPEIPTRAAALRTLSHWIEQREARVLEIQEKLLKVFLENLEHEDAFVYLSAVQGVALLSDAYPEKILLGLLAQYDCGKDKHTPETRMKVGEVLMRVVRALGDMVSKYREPLIHAFLRGVRDPDGAHRASSLSNLGELCQRLDFLLGSVVHEVTTCLIAVAKTDHEVQVRRAAIHVIVLLLRGLSQKATEVLKDVLKDLYHLLKHVVHLEPDDVAKLHAQLALEELDEIMRNFLFPPQKLEKKIIVLP</sequence>
<dbReference type="Pfam" id="PF25267">
    <property type="entry name" value="TANGO6_N"/>
    <property type="match status" value="1"/>
</dbReference>
<gene>
    <name evidence="8" type="primary">TANGO6</name>
</gene>
<dbReference type="KEGG" id="hai:109388771"/>
<keyword evidence="7" id="KW-1185">Reference proteome</keyword>
<dbReference type="InterPro" id="IPR057407">
    <property type="entry name" value="HEAT_TANGO6"/>
</dbReference>
<dbReference type="PANTHER" id="PTHR20959">
    <property type="entry name" value="TRANSPORT AND GOLGI ORGANIZATION PROTEIN 6 FAMILY MEMBER"/>
    <property type="match status" value="1"/>
</dbReference>
<dbReference type="OrthoDB" id="39591at2759"/>
<dbReference type="CTD" id="79613"/>
<dbReference type="AlphaFoldDB" id="A0A8B7S9M9"/>
<name>A0A8B7S9M9_HIPAR</name>
<dbReference type="InterPro" id="IPR016024">
    <property type="entry name" value="ARM-type_fold"/>
</dbReference>
<dbReference type="InterPro" id="IPR019414">
    <property type="entry name" value="Rtp1_C2"/>
</dbReference>
<accession>A0A8B7S9M9</accession>
<feature type="compositionally biased region" description="Polar residues" evidence="2">
    <location>
        <begin position="818"/>
        <end position="837"/>
    </location>
</feature>
<comment type="similarity">
    <text evidence="1">Belongs to the Tango6 family.</text>
</comment>
<evidence type="ECO:0000259" key="3">
    <source>
        <dbReference type="Pfam" id="PF10304"/>
    </source>
</evidence>
<dbReference type="Pfam" id="PF23565">
    <property type="entry name" value="ARM_TANGO6"/>
    <property type="match status" value="1"/>
</dbReference>
<dbReference type="InterPro" id="IPR057347">
    <property type="entry name" value="TANGO6_N"/>
</dbReference>
<protein>
    <submittedName>
        <fullName evidence="8">Transport and Golgi organization protein 6 homolog</fullName>
    </submittedName>
</protein>
<evidence type="ECO:0000259" key="6">
    <source>
        <dbReference type="Pfam" id="PF25267"/>
    </source>
</evidence>
<feature type="domain" description="TANGO6 N-terminal" evidence="6">
    <location>
        <begin position="69"/>
        <end position="345"/>
    </location>
</feature>
<feature type="region of interest" description="Disordered" evidence="2">
    <location>
        <begin position="792"/>
        <end position="862"/>
    </location>
</feature>
<dbReference type="InterPro" id="IPR039600">
    <property type="entry name" value="TANGO6/Rtp1"/>
</dbReference>
<dbReference type="PANTHER" id="PTHR20959:SF1">
    <property type="entry name" value="TRANSPORT AND GOLGI ORGANIZATION PROTEIN 6 HOMOLOG"/>
    <property type="match status" value="1"/>
</dbReference>
<feature type="domain" description="RNA polymerase II assembly factor Rtp1 C-terminal" evidence="3">
    <location>
        <begin position="1070"/>
        <end position="1102"/>
    </location>
</feature>
<dbReference type="Gene3D" id="1.25.10.10">
    <property type="entry name" value="Leucine-rich Repeat Variant"/>
    <property type="match status" value="1"/>
</dbReference>
<dbReference type="Proteomes" id="UP000694851">
    <property type="component" value="Unplaced"/>
</dbReference>
<reference evidence="8" key="1">
    <citation type="submission" date="2025-08" db="UniProtKB">
        <authorList>
            <consortium name="RefSeq"/>
        </authorList>
    </citation>
    <scope>IDENTIFICATION</scope>
    <source>
        <tissue evidence="8">Muscle</tissue>
    </source>
</reference>
<feature type="compositionally biased region" description="Basic and acidic residues" evidence="2">
    <location>
        <begin position="796"/>
        <end position="817"/>
    </location>
</feature>
<dbReference type="Pfam" id="PF10363">
    <property type="entry name" value="RTP1_C1"/>
    <property type="match status" value="1"/>
</dbReference>
<feature type="domain" description="TANGO6 HEAT repeat" evidence="5">
    <location>
        <begin position="354"/>
        <end position="615"/>
    </location>
</feature>
<dbReference type="GO" id="GO:0009306">
    <property type="term" value="P:protein secretion"/>
    <property type="evidence" value="ECO:0007669"/>
    <property type="project" value="TreeGrafter"/>
</dbReference>
<dbReference type="SUPFAM" id="SSF48371">
    <property type="entry name" value="ARM repeat"/>
    <property type="match status" value="1"/>
</dbReference>
<dbReference type="InterPro" id="IPR011989">
    <property type="entry name" value="ARM-like"/>
</dbReference>
<organism evidence="7 8">
    <name type="scientific">Hipposideros armiger</name>
    <name type="common">Great Himalayan leaf-nosed bat</name>
    <dbReference type="NCBI Taxonomy" id="186990"/>
    <lineage>
        <taxon>Eukaryota</taxon>
        <taxon>Metazoa</taxon>
        <taxon>Chordata</taxon>
        <taxon>Craniata</taxon>
        <taxon>Vertebrata</taxon>
        <taxon>Euteleostomi</taxon>
        <taxon>Mammalia</taxon>
        <taxon>Eutheria</taxon>
        <taxon>Laurasiatheria</taxon>
        <taxon>Chiroptera</taxon>
        <taxon>Yinpterochiroptera</taxon>
        <taxon>Rhinolophoidea</taxon>
        <taxon>Hipposideridae</taxon>
        <taxon>Hipposideros</taxon>
    </lineage>
</organism>
<evidence type="ECO:0000256" key="2">
    <source>
        <dbReference type="SAM" id="MobiDB-lite"/>
    </source>
</evidence>
<dbReference type="GeneID" id="109388771"/>
<evidence type="ECO:0000313" key="8">
    <source>
        <dbReference type="RefSeq" id="XP_019509308.1"/>
    </source>
</evidence>
<dbReference type="Pfam" id="PF10304">
    <property type="entry name" value="RTP1_C2"/>
    <property type="match status" value="1"/>
</dbReference>
<proteinExistence type="inferred from homology"/>
<evidence type="ECO:0000313" key="7">
    <source>
        <dbReference type="Proteomes" id="UP000694851"/>
    </source>
</evidence>